<organism evidence="1 2">
    <name type="scientific">Tunturiibacter lichenicola</name>
    <dbReference type="NCBI Taxonomy" id="2051959"/>
    <lineage>
        <taxon>Bacteria</taxon>
        <taxon>Pseudomonadati</taxon>
        <taxon>Acidobacteriota</taxon>
        <taxon>Terriglobia</taxon>
        <taxon>Terriglobales</taxon>
        <taxon>Acidobacteriaceae</taxon>
        <taxon>Tunturiibacter</taxon>
    </lineage>
</organism>
<evidence type="ECO:0000313" key="2">
    <source>
        <dbReference type="Proteomes" id="UP000569092"/>
    </source>
</evidence>
<name>A0A7W8JAU2_9BACT</name>
<dbReference type="AlphaFoldDB" id="A0A7W8JAU2"/>
<evidence type="ECO:0000313" key="1">
    <source>
        <dbReference type="EMBL" id="MBB5345885.1"/>
    </source>
</evidence>
<comment type="caution">
    <text evidence="1">The sequence shown here is derived from an EMBL/GenBank/DDBJ whole genome shotgun (WGS) entry which is preliminary data.</text>
</comment>
<reference evidence="1 2" key="1">
    <citation type="submission" date="2020-08" db="EMBL/GenBank/DDBJ databases">
        <title>Genomic Encyclopedia of Type Strains, Phase IV (KMG-V): Genome sequencing to study the core and pangenomes of soil and plant-associated prokaryotes.</title>
        <authorList>
            <person name="Whitman W."/>
        </authorList>
    </citation>
    <scope>NUCLEOTIDE SEQUENCE [LARGE SCALE GENOMIC DNA]</scope>
    <source>
        <strain evidence="1 2">M8US30</strain>
    </source>
</reference>
<proteinExistence type="predicted"/>
<sequence>MSTVAFPGVFRPELVNRSAASVPTLSPGNPPPKNADLTIHRISQTHHGRTLLTLGHAAEYLANSRRYSIEAFDNKSDDEAIHILLGLSRSVFEDFAEPKTLTRGLWNWMVERVVRLLS</sequence>
<dbReference type="EMBL" id="JACHDZ010000007">
    <property type="protein sequence ID" value="MBB5345885.1"/>
    <property type="molecule type" value="Genomic_DNA"/>
</dbReference>
<gene>
    <name evidence="1" type="ORF">HDF10_003886</name>
</gene>
<dbReference type="Proteomes" id="UP000569092">
    <property type="component" value="Unassembled WGS sequence"/>
</dbReference>
<protein>
    <submittedName>
        <fullName evidence="1">Uncharacterized protein</fullName>
    </submittedName>
</protein>
<accession>A0A7W8JAU2</accession>